<dbReference type="AlphaFoldDB" id="A0AAD7F7K6"/>
<feature type="compositionally biased region" description="Low complexity" evidence="1">
    <location>
        <begin position="133"/>
        <end position="145"/>
    </location>
</feature>
<feature type="region of interest" description="Disordered" evidence="1">
    <location>
        <begin position="130"/>
        <end position="160"/>
    </location>
</feature>
<dbReference type="EMBL" id="JARKIF010000016">
    <property type="protein sequence ID" value="KAJ7621491.1"/>
    <property type="molecule type" value="Genomic_DNA"/>
</dbReference>
<accession>A0AAD7F7K6</accession>
<protein>
    <recommendedName>
        <fullName evidence="5">C2H2-type domain-containing protein</fullName>
    </recommendedName>
</protein>
<sequence>MSDFIQFSDNPLERDLEMSGNSLFNVYNPYAPVVPHSGYDLNPTPGLIDNPFFARRARRVTHPAAPQASFVPDASPFSIDTSNSDGMNLPFSWSNPTLLYSEPEPAPQQTTFVPDTPSFSIAVRNESKGMGLHSISSSSSAITHSPAPPSKSPRIPKNRSRTKLTVLPRYEYLLQHGTLQMHGSAVWIACNVPSCPFFGRPADMVRHLATHNPELRPRCGGCPAVLARQDALKRHLDCRRQCKYPDDERLEAREVYMQNARGKEKMRRCEEEESAKIRMALTHELIADFDDFVGKTRIKRGPKPRAA</sequence>
<dbReference type="Proteomes" id="UP001221142">
    <property type="component" value="Unassembled WGS sequence"/>
</dbReference>
<reference evidence="2" key="1">
    <citation type="submission" date="2023-03" db="EMBL/GenBank/DDBJ databases">
        <title>Massive genome expansion in bonnet fungi (Mycena s.s.) driven by repeated elements and novel gene families across ecological guilds.</title>
        <authorList>
            <consortium name="Lawrence Berkeley National Laboratory"/>
            <person name="Harder C.B."/>
            <person name="Miyauchi S."/>
            <person name="Viragh M."/>
            <person name="Kuo A."/>
            <person name="Thoen E."/>
            <person name="Andreopoulos B."/>
            <person name="Lu D."/>
            <person name="Skrede I."/>
            <person name="Drula E."/>
            <person name="Henrissat B."/>
            <person name="Morin E."/>
            <person name="Kohler A."/>
            <person name="Barry K."/>
            <person name="LaButti K."/>
            <person name="Morin E."/>
            <person name="Salamov A."/>
            <person name="Lipzen A."/>
            <person name="Mereny Z."/>
            <person name="Hegedus B."/>
            <person name="Baldrian P."/>
            <person name="Stursova M."/>
            <person name="Weitz H."/>
            <person name="Taylor A."/>
            <person name="Grigoriev I.V."/>
            <person name="Nagy L.G."/>
            <person name="Martin F."/>
            <person name="Kauserud H."/>
        </authorList>
    </citation>
    <scope>NUCLEOTIDE SEQUENCE</scope>
    <source>
        <strain evidence="2">9284</strain>
    </source>
</reference>
<evidence type="ECO:0008006" key="5">
    <source>
        <dbReference type="Google" id="ProtNLM"/>
    </source>
</evidence>
<evidence type="ECO:0000313" key="3">
    <source>
        <dbReference type="EMBL" id="KAJ7621491.1"/>
    </source>
</evidence>
<evidence type="ECO:0000313" key="4">
    <source>
        <dbReference type="Proteomes" id="UP001221142"/>
    </source>
</evidence>
<dbReference type="EMBL" id="JARKIF010000051">
    <property type="protein sequence ID" value="KAJ7607230.1"/>
    <property type="molecule type" value="Genomic_DNA"/>
</dbReference>
<gene>
    <name evidence="3" type="ORF">FB45DRAFT_1006738</name>
    <name evidence="2" type="ORF">FB45DRAFT_1011454</name>
</gene>
<organism evidence="2 4">
    <name type="scientific">Roridomyces roridus</name>
    <dbReference type="NCBI Taxonomy" id="1738132"/>
    <lineage>
        <taxon>Eukaryota</taxon>
        <taxon>Fungi</taxon>
        <taxon>Dikarya</taxon>
        <taxon>Basidiomycota</taxon>
        <taxon>Agaricomycotina</taxon>
        <taxon>Agaricomycetes</taxon>
        <taxon>Agaricomycetidae</taxon>
        <taxon>Agaricales</taxon>
        <taxon>Marasmiineae</taxon>
        <taxon>Mycenaceae</taxon>
        <taxon>Roridomyces</taxon>
    </lineage>
</organism>
<comment type="caution">
    <text evidence="2">The sequence shown here is derived from an EMBL/GenBank/DDBJ whole genome shotgun (WGS) entry which is preliminary data.</text>
</comment>
<evidence type="ECO:0000313" key="2">
    <source>
        <dbReference type="EMBL" id="KAJ7607230.1"/>
    </source>
</evidence>
<evidence type="ECO:0000256" key="1">
    <source>
        <dbReference type="SAM" id="MobiDB-lite"/>
    </source>
</evidence>
<proteinExistence type="predicted"/>
<keyword evidence="4" id="KW-1185">Reference proteome</keyword>
<name>A0AAD7F7K6_9AGAR</name>